<evidence type="ECO:0000259" key="8">
    <source>
        <dbReference type="Pfam" id="PF23486"/>
    </source>
</evidence>
<dbReference type="InterPro" id="IPR031437">
    <property type="entry name" value="Ig_TMEM132_4th"/>
</dbReference>
<dbReference type="AlphaFoldDB" id="A0A8J6AA64"/>
<feature type="domain" description="Transmembrane protein TMEM132 fifth" evidence="8">
    <location>
        <begin position="467"/>
        <end position="494"/>
    </location>
</feature>
<keyword evidence="4" id="KW-1133">Transmembrane helix</keyword>
<evidence type="ECO:0000256" key="3">
    <source>
        <dbReference type="ARBA" id="ARBA00022692"/>
    </source>
</evidence>
<gene>
    <name evidence="9" type="ORF">J0S82_003918</name>
</gene>
<feature type="domain" description="Transmembrane protein family 132 fourth" evidence="7">
    <location>
        <begin position="421"/>
        <end position="464"/>
    </location>
</feature>
<evidence type="ECO:0000313" key="10">
    <source>
        <dbReference type="Proteomes" id="UP000700334"/>
    </source>
</evidence>
<feature type="domain" description="Transmembrane protein family 132 fourth" evidence="7">
    <location>
        <begin position="4"/>
        <end position="53"/>
    </location>
</feature>
<dbReference type="Proteomes" id="UP000700334">
    <property type="component" value="Unassembled WGS sequence"/>
</dbReference>
<dbReference type="Pfam" id="PF23486">
    <property type="entry name" value="Ig_TMEM132_5th"/>
    <property type="match status" value="1"/>
</dbReference>
<comment type="subcellular location">
    <subcellularLocation>
        <location evidence="1">Membrane</location>
        <topology evidence="1">Single-pass type I membrane protein</topology>
    </subcellularLocation>
</comment>
<dbReference type="PANTHER" id="PTHR13388">
    <property type="entry name" value="DETONATOR, ISOFORM E"/>
    <property type="match status" value="1"/>
</dbReference>
<evidence type="ECO:0000256" key="5">
    <source>
        <dbReference type="ARBA" id="ARBA00023136"/>
    </source>
</evidence>
<proteinExistence type="inferred from homology"/>
<dbReference type="Pfam" id="PF16070">
    <property type="entry name" value="Ig_TMEM132_4th"/>
    <property type="match status" value="2"/>
</dbReference>
<sequence>MSVFQEAEILNTAILTGKTVAVPVKVVSVEEDGTVTDLPRAVECRSSDEDVIKPARLKALEVPGLEHPDTSTYLHADVLRPGIYTPGPSVLGRRLQNLPQPPALIFYVLSLHKRESRFQRVDERAPRPHSRVTRSCVRGSSGEVQGLAAGQQNLPSRRSHTAAPGSPVDGPAMTLSWVGLETKVASEDMARGSGQPTSLGPGVAGARARGHRQSLALLRGPGCKGALSCPLGSPTLADRHSQLRDSGRQAEPVCWASPRGPGGSPALGAQALALRLRSSPLGPAVTPWLSATTAVHLPSSISQGHPGYSGGRQDDVEYSAHPAPSGASAASSCLARPHGQDGCVQSLGTAIQLPLPGPLEWQGISSRGAGWTWHPATQAHAAPEGGARGDPEGHGWARAQGLSHCGPRWPLDALTPTPLPQVSDRCDYVFVNGKEVKGKAGVVVDFTYQHLSGALEMTVWAPRLPLQIDVSDTELSQVKGWRVPIVSSKRWVRRGPRAAA</sequence>
<evidence type="ECO:0000259" key="7">
    <source>
        <dbReference type="Pfam" id="PF16070"/>
    </source>
</evidence>
<dbReference type="OrthoDB" id="10026202at2759"/>
<evidence type="ECO:0000256" key="2">
    <source>
        <dbReference type="ARBA" id="ARBA00006166"/>
    </source>
</evidence>
<dbReference type="PANTHER" id="PTHR13388:SF2">
    <property type="entry name" value="TRANSMEMBRANE PROTEIN 132D"/>
    <property type="match status" value="1"/>
</dbReference>
<protein>
    <submittedName>
        <fullName evidence="9">Transmembrane protein 132D</fullName>
    </submittedName>
</protein>
<evidence type="ECO:0000256" key="4">
    <source>
        <dbReference type="ARBA" id="ARBA00022989"/>
    </source>
</evidence>
<keyword evidence="10" id="KW-1185">Reference proteome</keyword>
<keyword evidence="3 9" id="KW-0812">Transmembrane</keyword>
<dbReference type="GO" id="GO:0016020">
    <property type="term" value="C:membrane"/>
    <property type="evidence" value="ECO:0007669"/>
    <property type="project" value="UniProtKB-SubCell"/>
</dbReference>
<organism evidence="9 10">
    <name type="scientific">Galemys pyrenaicus</name>
    <name type="common">Iberian desman</name>
    <name type="synonym">Pyrenean desman</name>
    <dbReference type="NCBI Taxonomy" id="202257"/>
    <lineage>
        <taxon>Eukaryota</taxon>
        <taxon>Metazoa</taxon>
        <taxon>Chordata</taxon>
        <taxon>Craniata</taxon>
        <taxon>Vertebrata</taxon>
        <taxon>Euteleostomi</taxon>
        <taxon>Mammalia</taxon>
        <taxon>Eutheria</taxon>
        <taxon>Laurasiatheria</taxon>
        <taxon>Eulipotyphla</taxon>
        <taxon>Talpidae</taxon>
        <taxon>Galemys</taxon>
    </lineage>
</organism>
<evidence type="ECO:0000313" key="9">
    <source>
        <dbReference type="EMBL" id="KAG8515022.1"/>
    </source>
</evidence>
<name>A0A8J6AA64_GALPY</name>
<feature type="region of interest" description="Disordered" evidence="6">
    <location>
        <begin position="299"/>
        <end position="333"/>
    </location>
</feature>
<evidence type="ECO:0000256" key="1">
    <source>
        <dbReference type="ARBA" id="ARBA00004479"/>
    </source>
</evidence>
<comment type="caution">
    <text evidence="9">The sequence shown here is derived from an EMBL/GenBank/DDBJ whole genome shotgun (WGS) entry which is preliminary data.</text>
</comment>
<evidence type="ECO:0000256" key="6">
    <source>
        <dbReference type="SAM" id="MobiDB-lite"/>
    </source>
</evidence>
<comment type="similarity">
    <text evidence="2">Belongs to the TMEM132 family.</text>
</comment>
<dbReference type="InterPro" id="IPR026307">
    <property type="entry name" value="TMEM132"/>
</dbReference>
<keyword evidence="5" id="KW-0472">Membrane</keyword>
<accession>A0A8J6AA64</accession>
<feature type="region of interest" description="Disordered" evidence="6">
    <location>
        <begin position="119"/>
        <end position="170"/>
    </location>
</feature>
<dbReference type="InterPro" id="IPR055423">
    <property type="entry name" value="Ig_TMEM132_5th"/>
</dbReference>
<dbReference type="EMBL" id="JAGFMF010011719">
    <property type="protein sequence ID" value="KAG8515022.1"/>
    <property type="molecule type" value="Genomic_DNA"/>
</dbReference>
<reference evidence="9" key="1">
    <citation type="journal article" date="2021" name="Evol. Appl.">
        <title>The genome of the Pyrenean desman and the effects of bottlenecks and inbreeding on the genomic landscape of an endangered species.</title>
        <authorList>
            <person name="Escoda L."/>
            <person name="Castresana J."/>
        </authorList>
    </citation>
    <scope>NUCLEOTIDE SEQUENCE</scope>
    <source>
        <strain evidence="9">IBE-C5619</strain>
    </source>
</reference>
<feature type="compositionally biased region" description="Low complexity" evidence="6">
    <location>
        <begin position="319"/>
        <end position="332"/>
    </location>
</feature>